<keyword evidence="7 9" id="KW-0067">ATP-binding</keyword>
<gene>
    <name evidence="12" type="primary">20350736</name>
    <name evidence="11" type="ORF">GGTG_10278</name>
</gene>
<evidence type="ECO:0000256" key="1">
    <source>
        <dbReference type="ARBA" id="ARBA00004875"/>
    </source>
</evidence>
<dbReference type="PANTHER" id="PTHR43442:SF3">
    <property type="entry name" value="GLUCONOKINASE-RELATED"/>
    <property type="match status" value="1"/>
</dbReference>
<dbReference type="CDD" id="cd02021">
    <property type="entry name" value="GntK"/>
    <property type="match status" value="1"/>
</dbReference>
<evidence type="ECO:0000256" key="7">
    <source>
        <dbReference type="ARBA" id="ARBA00022840"/>
    </source>
</evidence>
<dbReference type="Gene3D" id="3.40.50.300">
    <property type="entry name" value="P-loop containing nucleotide triphosphate hydrolases"/>
    <property type="match status" value="1"/>
</dbReference>
<dbReference type="PANTHER" id="PTHR43442">
    <property type="entry name" value="GLUCONOKINASE-RELATED"/>
    <property type="match status" value="1"/>
</dbReference>
<keyword evidence="13" id="KW-1185">Reference proteome</keyword>
<evidence type="ECO:0000256" key="3">
    <source>
        <dbReference type="ARBA" id="ARBA00012054"/>
    </source>
</evidence>
<dbReference type="UniPathway" id="UPA00792"/>
<sequence length="260" mass="27601">MLNCETPARTPVPASTPPPPPAASEALAPPFANTPAPSSPSPNPSSPPQPTRAAMTLSADPPADTGAGATAAKGSPPLHIWIVSGPAGCGKSTVAEHLAAVLAVPYIEGDQYHTPDNVAKMQNGVPLNDADRWDWLRLLREEAVGRLDTGGDGSGSGGVVVTCSALKRKYRDVMRVAPYFRPRVRLHFIYLEATEEALLKRVAARENHYMGANMVHSQFEALEPPTADEVDVIHIDVGRPREAVKAAAERTVLEIMGQEA</sequence>
<feature type="compositionally biased region" description="Low complexity" evidence="10">
    <location>
        <begin position="59"/>
        <end position="72"/>
    </location>
</feature>
<dbReference type="SUPFAM" id="SSF52540">
    <property type="entry name" value="P-loop containing nucleoside triphosphate hydrolases"/>
    <property type="match status" value="1"/>
</dbReference>
<reference evidence="13" key="1">
    <citation type="submission" date="2010-07" db="EMBL/GenBank/DDBJ databases">
        <title>The genome sequence of Gaeumannomyces graminis var. tritici strain R3-111a-1.</title>
        <authorList>
            <consortium name="The Broad Institute Genome Sequencing Platform"/>
            <person name="Ma L.-J."/>
            <person name="Dead R."/>
            <person name="Young S."/>
            <person name="Zeng Q."/>
            <person name="Koehrsen M."/>
            <person name="Alvarado L."/>
            <person name="Berlin A."/>
            <person name="Chapman S.B."/>
            <person name="Chen Z."/>
            <person name="Freedman E."/>
            <person name="Gellesch M."/>
            <person name="Goldberg J."/>
            <person name="Griggs A."/>
            <person name="Gujja S."/>
            <person name="Heilman E.R."/>
            <person name="Heiman D."/>
            <person name="Hepburn T."/>
            <person name="Howarth C."/>
            <person name="Jen D."/>
            <person name="Larson L."/>
            <person name="Mehta T."/>
            <person name="Neiman D."/>
            <person name="Pearson M."/>
            <person name="Roberts A."/>
            <person name="Saif S."/>
            <person name="Shea T."/>
            <person name="Shenoy N."/>
            <person name="Sisk P."/>
            <person name="Stolte C."/>
            <person name="Sykes S."/>
            <person name="Walk T."/>
            <person name="White J."/>
            <person name="Yandava C."/>
            <person name="Haas B."/>
            <person name="Nusbaum C."/>
            <person name="Birren B."/>
        </authorList>
    </citation>
    <scope>NUCLEOTIDE SEQUENCE [LARGE SCALE GENOMIC DNA]</scope>
    <source>
        <strain evidence="13">R3-111a-1</strain>
    </source>
</reference>
<comment type="similarity">
    <text evidence="2 9">Belongs to the gluconokinase GntK/GntV family.</text>
</comment>
<comment type="catalytic activity">
    <reaction evidence="8 9">
        <text>D-gluconate + ATP = 6-phospho-D-gluconate + ADP + H(+)</text>
        <dbReference type="Rhea" id="RHEA:19433"/>
        <dbReference type="ChEBI" id="CHEBI:15378"/>
        <dbReference type="ChEBI" id="CHEBI:18391"/>
        <dbReference type="ChEBI" id="CHEBI:30616"/>
        <dbReference type="ChEBI" id="CHEBI:58759"/>
        <dbReference type="ChEBI" id="CHEBI:456216"/>
        <dbReference type="EC" id="2.7.1.12"/>
    </reaction>
</comment>
<evidence type="ECO:0000313" key="12">
    <source>
        <dbReference type="EnsemblFungi" id="EJT73440"/>
    </source>
</evidence>
<evidence type="ECO:0000313" key="11">
    <source>
        <dbReference type="EMBL" id="EJT73440.1"/>
    </source>
</evidence>
<reference evidence="11" key="3">
    <citation type="submission" date="2010-09" db="EMBL/GenBank/DDBJ databases">
        <title>Annotation of Gaeumannomyces graminis var. tritici R3-111a-1.</title>
        <authorList>
            <consortium name="The Broad Institute Genome Sequencing Platform"/>
            <person name="Ma L.-J."/>
            <person name="Dead R."/>
            <person name="Young S.K."/>
            <person name="Zeng Q."/>
            <person name="Gargeya S."/>
            <person name="Fitzgerald M."/>
            <person name="Haas B."/>
            <person name="Abouelleil A."/>
            <person name="Alvarado L."/>
            <person name="Arachchi H.M."/>
            <person name="Berlin A."/>
            <person name="Brown A."/>
            <person name="Chapman S.B."/>
            <person name="Chen Z."/>
            <person name="Dunbar C."/>
            <person name="Freedman E."/>
            <person name="Gearin G."/>
            <person name="Gellesch M."/>
            <person name="Goldberg J."/>
            <person name="Griggs A."/>
            <person name="Gujja S."/>
            <person name="Heiman D."/>
            <person name="Howarth C."/>
            <person name="Larson L."/>
            <person name="Lui A."/>
            <person name="MacDonald P.J.P."/>
            <person name="Mehta T."/>
            <person name="Montmayeur A."/>
            <person name="Murphy C."/>
            <person name="Neiman D."/>
            <person name="Pearson M."/>
            <person name="Priest M."/>
            <person name="Roberts A."/>
            <person name="Saif S."/>
            <person name="Shea T."/>
            <person name="Shenoy N."/>
            <person name="Sisk P."/>
            <person name="Stolte C."/>
            <person name="Sykes S."/>
            <person name="Yandava C."/>
            <person name="Wortman J."/>
            <person name="Nusbaum C."/>
            <person name="Birren B."/>
        </authorList>
    </citation>
    <scope>NUCLEOTIDE SEQUENCE</scope>
    <source>
        <strain evidence="11">R3-111a-1</strain>
    </source>
</reference>
<organism evidence="11">
    <name type="scientific">Gaeumannomyces tritici (strain R3-111a-1)</name>
    <name type="common">Wheat and barley take-all root rot fungus</name>
    <name type="synonym">Gaeumannomyces graminis var. tritici</name>
    <dbReference type="NCBI Taxonomy" id="644352"/>
    <lineage>
        <taxon>Eukaryota</taxon>
        <taxon>Fungi</taxon>
        <taxon>Dikarya</taxon>
        <taxon>Ascomycota</taxon>
        <taxon>Pezizomycotina</taxon>
        <taxon>Sordariomycetes</taxon>
        <taxon>Sordariomycetidae</taxon>
        <taxon>Magnaporthales</taxon>
        <taxon>Magnaporthaceae</taxon>
        <taxon>Gaeumannomyces</taxon>
    </lineage>
</organism>
<feature type="compositionally biased region" description="Pro residues" evidence="10">
    <location>
        <begin position="37"/>
        <end position="50"/>
    </location>
</feature>
<dbReference type="RefSeq" id="XP_009226414.1">
    <property type="nucleotide sequence ID" value="XM_009228150.1"/>
</dbReference>
<feature type="region of interest" description="Disordered" evidence="10">
    <location>
        <begin position="1"/>
        <end position="75"/>
    </location>
</feature>
<dbReference type="GO" id="GO:0005524">
    <property type="term" value="F:ATP binding"/>
    <property type="evidence" value="ECO:0007669"/>
    <property type="project" value="UniProtKB-KW"/>
</dbReference>
<reference evidence="11" key="2">
    <citation type="submission" date="2010-07" db="EMBL/GenBank/DDBJ databases">
        <authorList>
            <consortium name="The Broad Institute Genome Sequencing Platform"/>
            <consortium name="Broad Institute Genome Sequencing Center for Infectious Disease"/>
            <person name="Ma L.-J."/>
            <person name="Dead R."/>
            <person name="Young S."/>
            <person name="Zeng Q."/>
            <person name="Koehrsen M."/>
            <person name="Alvarado L."/>
            <person name="Berlin A."/>
            <person name="Chapman S.B."/>
            <person name="Chen Z."/>
            <person name="Freedman E."/>
            <person name="Gellesch M."/>
            <person name="Goldberg J."/>
            <person name="Griggs A."/>
            <person name="Gujja S."/>
            <person name="Heilman E.R."/>
            <person name="Heiman D."/>
            <person name="Hepburn T."/>
            <person name="Howarth C."/>
            <person name="Jen D."/>
            <person name="Larson L."/>
            <person name="Mehta T."/>
            <person name="Neiman D."/>
            <person name="Pearson M."/>
            <person name="Roberts A."/>
            <person name="Saif S."/>
            <person name="Shea T."/>
            <person name="Shenoy N."/>
            <person name="Sisk P."/>
            <person name="Stolte C."/>
            <person name="Sykes S."/>
            <person name="Walk T."/>
            <person name="White J."/>
            <person name="Yandava C."/>
            <person name="Haas B."/>
            <person name="Nusbaum C."/>
            <person name="Birren B."/>
        </authorList>
    </citation>
    <scope>NUCLEOTIDE SEQUENCE</scope>
    <source>
        <strain evidence="11">R3-111a-1</strain>
    </source>
</reference>
<dbReference type="InterPro" id="IPR027417">
    <property type="entry name" value="P-loop_NTPase"/>
</dbReference>
<reference evidence="12" key="4">
    <citation type="journal article" date="2015" name="G3 (Bethesda)">
        <title>Genome sequences of three phytopathogenic species of the Magnaporthaceae family of fungi.</title>
        <authorList>
            <person name="Okagaki L.H."/>
            <person name="Nunes C.C."/>
            <person name="Sailsbery J."/>
            <person name="Clay B."/>
            <person name="Brown D."/>
            <person name="John T."/>
            <person name="Oh Y."/>
            <person name="Young N."/>
            <person name="Fitzgerald M."/>
            <person name="Haas B.J."/>
            <person name="Zeng Q."/>
            <person name="Young S."/>
            <person name="Adiconis X."/>
            <person name="Fan L."/>
            <person name="Levin J.Z."/>
            <person name="Mitchell T.K."/>
            <person name="Okubara P.A."/>
            <person name="Farman M.L."/>
            <person name="Kohn L.M."/>
            <person name="Birren B."/>
            <person name="Ma L.-J."/>
            <person name="Dean R.A."/>
        </authorList>
    </citation>
    <scope>NUCLEOTIDE SEQUENCE</scope>
    <source>
        <strain evidence="12">R3-111a-1</strain>
    </source>
</reference>
<dbReference type="EC" id="2.7.1.12" evidence="3 9"/>
<feature type="compositionally biased region" description="Low complexity" evidence="10">
    <location>
        <begin position="1"/>
        <end position="13"/>
    </location>
</feature>
<dbReference type="Proteomes" id="UP000006039">
    <property type="component" value="Unassembled WGS sequence"/>
</dbReference>
<dbReference type="NCBIfam" id="TIGR01313">
    <property type="entry name" value="therm_gnt_kin"/>
    <property type="match status" value="1"/>
</dbReference>
<dbReference type="FunCoup" id="J3P9V4">
    <property type="interactions" value="1035"/>
</dbReference>
<name>J3P9V4_GAET3</name>
<evidence type="ECO:0000256" key="5">
    <source>
        <dbReference type="ARBA" id="ARBA00022741"/>
    </source>
</evidence>
<evidence type="ECO:0000256" key="6">
    <source>
        <dbReference type="ARBA" id="ARBA00022777"/>
    </source>
</evidence>
<dbReference type="GO" id="GO:0005975">
    <property type="term" value="P:carbohydrate metabolic process"/>
    <property type="evidence" value="ECO:0007669"/>
    <property type="project" value="InterPro"/>
</dbReference>
<evidence type="ECO:0000256" key="8">
    <source>
        <dbReference type="ARBA" id="ARBA00048090"/>
    </source>
</evidence>
<proteinExistence type="inferred from homology"/>
<dbReference type="eggNOG" id="KOG3354">
    <property type="taxonomic scope" value="Eukaryota"/>
</dbReference>
<dbReference type="GeneID" id="20350736"/>
<evidence type="ECO:0000256" key="9">
    <source>
        <dbReference type="RuleBase" id="RU363066"/>
    </source>
</evidence>
<reference evidence="12" key="5">
    <citation type="submission" date="2018-04" db="UniProtKB">
        <authorList>
            <consortium name="EnsemblFungi"/>
        </authorList>
    </citation>
    <scope>IDENTIFICATION</scope>
    <source>
        <strain evidence="12">R3-111a-1</strain>
    </source>
</reference>
<dbReference type="Pfam" id="PF13671">
    <property type="entry name" value="AAA_33"/>
    <property type="match status" value="1"/>
</dbReference>
<evidence type="ECO:0000313" key="13">
    <source>
        <dbReference type="Proteomes" id="UP000006039"/>
    </source>
</evidence>
<comment type="pathway">
    <text evidence="1 9">Carbohydrate acid metabolism; D-gluconate degradation.</text>
</comment>
<dbReference type="STRING" id="644352.J3P9V4"/>
<dbReference type="EMBL" id="GL385399">
    <property type="protein sequence ID" value="EJT73440.1"/>
    <property type="molecule type" value="Genomic_DNA"/>
</dbReference>
<keyword evidence="6 9" id="KW-0418">Kinase</keyword>
<protein>
    <recommendedName>
        <fullName evidence="3 9">Gluconokinase</fullName>
        <ecNumber evidence="3 9">2.7.1.12</ecNumber>
    </recommendedName>
</protein>
<dbReference type="OrthoDB" id="275177at2759"/>
<dbReference type="GO" id="GO:0046316">
    <property type="term" value="F:gluconokinase activity"/>
    <property type="evidence" value="ECO:0007669"/>
    <property type="project" value="UniProtKB-EC"/>
</dbReference>
<dbReference type="GO" id="GO:0005737">
    <property type="term" value="C:cytoplasm"/>
    <property type="evidence" value="ECO:0007669"/>
    <property type="project" value="TreeGrafter"/>
</dbReference>
<dbReference type="VEuPathDB" id="FungiDB:GGTG_10278"/>
<keyword evidence="4 9" id="KW-0808">Transferase</keyword>
<evidence type="ECO:0000256" key="2">
    <source>
        <dbReference type="ARBA" id="ARBA00008420"/>
    </source>
</evidence>
<evidence type="ECO:0000256" key="10">
    <source>
        <dbReference type="SAM" id="MobiDB-lite"/>
    </source>
</evidence>
<feature type="compositionally biased region" description="Low complexity" evidence="10">
    <location>
        <begin position="23"/>
        <end position="36"/>
    </location>
</feature>
<evidence type="ECO:0000256" key="4">
    <source>
        <dbReference type="ARBA" id="ARBA00022679"/>
    </source>
</evidence>
<accession>J3P9V4</accession>
<dbReference type="HOGENOM" id="CLU_077168_0_0_1"/>
<keyword evidence="5 9" id="KW-0547">Nucleotide-binding</keyword>
<dbReference type="AlphaFoldDB" id="J3P9V4"/>
<dbReference type="EnsemblFungi" id="EJT73440">
    <property type="protein sequence ID" value="EJT73440"/>
    <property type="gene ID" value="GGTG_10278"/>
</dbReference>
<dbReference type="GO" id="GO:0009051">
    <property type="term" value="P:pentose-phosphate shunt, oxidative branch"/>
    <property type="evidence" value="ECO:0007669"/>
    <property type="project" value="EnsemblFungi"/>
</dbReference>
<dbReference type="InterPro" id="IPR006001">
    <property type="entry name" value="Therm_gnt_kin"/>
</dbReference>